<organism evidence="2 3">
    <name type="scientific">Seminavis robusta</name>
    <dbReference type="NCBI Taxonomy" id="568900"/>
    <lineage>
        <taxon>Eukaryota</taxon>
        <taxon>Sar</taxon>
        <taxon>Stramenopiles</taxon>
        <taxon>Ochrophyta</taxon>
        <taxon>Bacillariophyta</taxon>
        <taxon>Bacillariophyceae</taxon>
        <taxon>Bacillariophycidae</taxon>
        <taxon>Naviculales</taxon>
        <taxon>Naviculaceae</taxon>
        <taxon>Seminavis</taxon>
    </lineage>
</organism>
<sequence length="173" mass="18529">MAANQQLRWTTFEVTTNRPVVVDEYNLRSLGDKINQTLERAVNEGTNLLLAVLVHPDCLLPSNRTFFDNVNGTVRSSSMQHMEIISNQGNRKVLVQIVGGASPFGLAVPIPDGNDDNQGNGGDGDDNQGDDGNKSDDAEEDAEEEGSSTEGESSADDDSSEGETFVGLSQLTI</sequence>
<gene>
    <name evidence="2" type="ORF">SEMRO_1113_G242670.1</name>
</gene>
<comment type="caution">
    <text evidence="2">The sequence shown here is derived from an EMBL/GenBank/DDBJ whole genome shotgun (WGS) entry which is preliminary data.</text>
</comment>
<accession>A0A9N8EI23</accession>
<evidence type="ECO:0000313" key="2">
    <source>
        <dbReference type="EMBL" id="CAB9520554.1"/>
    </source>
</evidence>
<keyword evidence="3" id="KW-1185">Reference proteome</keyword>
<dbReference type="EMBL" id="CAICTM010001111">
    <property type="protein sequence ID" value="CAB9520554.1"/>
    <property type="molecule type" value="Genomic_DNA"/>
</dbReference>
<feature type="compositionally biased region" description="Acidic residues" evidence="1">
    <location>
        <begin position="137"/>
        <end position="161"/>
    </location>
</feature>
<evidence type="ECO:0000313" key="3">
    <source>
        <dbReference type="Proteomes" id="UP001153069"/>
    </source>
</evidence>
<dbReference type="AlphaFoldDB" id="A0A9N8EI23"/>
<dbReference type="Proteomes" id="UP001153069">
    <property type="component" value="Unassembled WGS sequence"/>
</dbReference>
<reference evidence="2" key="1">
    <citation type="submission" date="2020-06" db="EMBL/GenBank/DDBJ databases">
        <authorList>
            <consortium name="Plant Systems Biology data submission"/>
        </authorList>
    </citation>
    <scope>NUCLEOTIDE SEQUENCE</scope>
    <source>
        <strain evidence="2">D6</strain>
    </source>
</reference>
<proteinExistence type="predicted"/>
<name>A0A9N8EI23_9STRA</name>
<feature type="region of interest" description="Disordered" evidence="1">
    <location>
        <begin position="106"/>
        <end position="173"/>
    </location>
</feature>
<protein>
    <submittedName>
        <fullName evidence="2">Uncharacterized protein</fullName>
    </submittedName>
</protein>
<evidence type="ECO:0000256" key="1">
    <source>
        <dbReference type="SAM" id="MobiDB-lite"/>
    </source>
</evidence>